<dbReference type="PRINTS" id="PR01415">
    <property type="entry name" value="ANKYRIN"/>
</dbReference>
<dbReference type="OrthoDB" id="5185345at2"/>
<feature type="repeat" description="ANK" evidence="3">
    <location>
        <begin position="49"/>
        <end position="81"/>
    </location>
</feature>
<dbReference type="SUPFAM" id="SSF48403">
    <property type="entry name" value="Ankyrin repeat"/>
    <property type="match status" value="1"/>
</dbReference>
<dbReference type="PROSITE" id="PS50088">
    <property type="entry name" value="ANK_REPEAT"/>
    <property type="match status" value="3"/>
</dbReference>
<dbReference type="Pfam" id="PF12796">
    <property type="entry name" value="Ank_2"/>
    <property type="match status" value="2"/>
</dbReference>
<evidence type="ECO:0000313" key="5">
    <source>
        <dbReference type="Proteomes" id="UP000184428"/>
    </source>
</evidence>
<evidence type="ECO:0000313" key="4">
    <source>
        <dbReference type="EMBL" id="SHN79523.1"/>
    </source>
</evidence>
<dbReference type="AlphaFoldDB" id="A0A1M7U980"/>
<dbReference type="Proteomes" id="UP000184428">
    <property type="component" value="Unassembled WGS sequence"/>
</dbReference>
<proteinExistence type="predicted"/>
<name>A0A1M7U980_9ACTN</name>
<dbReference type="InterPro" id="IPR036770">
    <property type="entry name" value="Ankyrin_rpt-contain_sf"/>
</dbReference>
<dbReference type="PANTHER" id="PTHR24198">
    <property type="entry name" value="ANKYRIN REPEAT AND PROTEIN KINASE DOMAIN-CONTAINING PROTEIN"/>
    <property type="match status" value="1"/>
</dbReference>
<dbReference type="PROSITE" id="PS50297">
    <property type="entry name" value="ANK_REP_REGION"/>
    <property type="match status" value="3"/>
</dbReference>
<keyword evidence="2 3" id="KW-0040">ANK repeat</keyword>
<protein>
    <submittedName>
        <fullName evidence="4">Ankyrin repeat</fullName>
    </submittedName>
</protein>
<feature type="repeat" description="ANK" evidence="3">
    <location>
        <begin position="168"/>
        <end position="196"/>
    </location>
</feature>
<evidence type="ECO:0000256" key="3">
    <source>
        <dbReference type="PROSITE-ProRule" id="PRU00023"/>
    </source>
</evidence>
<feature type="repeat" description="ANK" evidence="3">
    <location>
        <begin position="198"/>
        <end position="234"/>
    </location>
</feature>
<dbReference type="Gene3D" id="1.25.40.20">
    <property type="entry name" value="Ankyrin repeat-containing domain"/>
    <property type="match status" value="2"/>
</dbReference>
<dbReference type="InterPro" id="IPR002110">
    <property type="entry name" value="Ankyrin_rpt"/>
</dbReference>
<organism evidence="4 5">
    <name type="scientific">Geodermatophilus obscurus</name>
    <dbReference type="NCBI Taxonomy" id="1861"/>
    <lineage>
        <taxon>Bacteria</taxon>
        <taxon>Bacillati</taxon>
        <taxon>Actinomycetota</taxon>
        <taxon>Actinomycetes</taxon>
        <taxon>Geodermatophilales</taxon>
        <taxon>Geodermatophilaceae</taxon>
        <taxon>Geodermatophilus</taxon>
    </lineage>
</organism>
<sequence length="275" mass="27881">MTTSTSTSTRMTAPRLGRLIADGDVEAVRAAVQDSPRLLTATVERGGQGGWTPLHVAVAEGRAEVVRLLVESGTDLSARTEHGRDPLHTALESAPDLVPLLRELGAPVDAASAAYLDDVERLRTELDGGAPLADPVTGVDLLTLAAAGGAAGTARELLDRGADVDGGALHAAASGTRLELVRLLVAAGAEVNRRDPDTGRSPLHAAVAAGGSRDAPGVVRELLDAGADVNATTADGASALDISRVAAARSRRDDAGQATAHDALADLLVSRGATD</sequence>
<gene>
    <name evidence="4" type="ORF">SAMN05660350_02805</name>
</gene>
<accession>A0A1M7U980</accession>
<dbReference type="SMART" id="SM00248">
    <property type="entry name" value="ANK"/>
    <property type="match status" value="5"/>
</dbReference>
<evidence type="ECO:0000256" key="1">
    <source>
        <dbReference type="ARBA" id="ARBA00022737"/>
    </source>
</evidence>
<keyword evidence="1" id="KW-0677">Repeat</keyword>
<reference evidence="4 5" key="1">
    <citation type="submission" date="2016-12" db="EMBL/GenBank/DDBJ databases">
        <authorList>
            <person name="Song W.-J."/>
            <person name="Kurnit D.M."/>
        </authorList>
    </citation>
    <scope>NUCLEOTIDE SEQUENCE [LARGE SCALE GENOMIC DNA]</scope>
    <source>
        <strain evidence="4 5">DSM 43162</strain>
    </source>
</reference>
<dbReference type="RefSeq" id="WP_072918916.1">
    <property type="nucleotide sequence ID" value="NZ_FRDM01000013.1"/>
</dbReference>
<evidence type="ECO:0000256" key="2">
    <source>
        <dbReference type="ARBA" id="ARBA00023043"/>
    </source>
</evidence>
<dbReference type="PANTHER" id="PTHR24198:SF165">
    <property type="entry name" value="ANKYRIN REPEAT-CONTAINING PROTEIN-RELATED"/>
    <property type="match status" value="1"/>
</dbReference>
<dbReference type="EMBL" id="FRDM01000013">
    <property type="protein sequence ID" value="SHN79523.1"/>
    <property type="molecule type" value="Genomic_DNA"/>
</dbReference>